<evidence type="ECO:0000256" key="1">
    <source>
        <dbReference type="ARBA" id="ARBA00004651"/>
    </source>
</evidence>
<comment type="similarity">
    <text evidence="7">Belongs to the ThrE exporter (TC 2.A.79) family.</text>
</comment>
<dbReference type="EMBL" id="FNHB01000006">
    <property type="protein sequence ID" value="SDM65571.1"/>
    <property type="molecule type" value="Genomic_DNA"/>
</dbReference>
<dbReference type="Proteomes" id="UP000214880">
    <property type="component" value="Unassembled WGS sequence"/>
</dbReference>
<sequence>MVLKMVAVFFMSAAFGVLYRIPGRLVAAASLVGVAAWLTVMLIKSIGGSLIMANFAGSVIIGLGAETLARRLKQPAAVFIIPGFIPLVPGGEAYTTMLYMVEGHYVEGVSMFMRTVLTAGAIAFGIFISSTIYRLLINYNTERKMHNAGKD</sequence>
<organism evidence="10 11">
    <name type="scientific">Dendrosporobacter quercicolus</name>
    <dbReference type="NCBI Taxonomy" id="146817"/>
    <lineage>
        <taxon>Bacteria</taxon>
        <taxon>Bacillati</taxon>
        <taxon>Bacillota</taxon>
        <taxon>Negativicutes</taxon>
        <taxon>Selenomonadales</taxon>
        <taxon>Sporomusaceae</taxon>
        <taxon>Dendrosporobacter</taxon>
    </lineage>
</organism>
<keyword evidence="2" id="KW-1003">Cell membrane</keyword>
<evidence type="ECO:0000256" key="4">
    <source>
        <dbReference type="ARBA" id="ARBA00022692"/>
    </source>
</evidence>
<evidence type="ECO:0000313" key="10">
    <source>
        <dbReference type="EMBL" id="SDM65571.1"/>
    </source>
</evidence>
<keyword evidence="6 8" id="KW-0472">Membrane</keyword>
<feature type="domain" description="Threonine/Serine exporter ThrE" evidence="9">
    <location>
        <begin position="5"/>
        <end position="132"/>
    </location>
</feature>
<gene>
    <name evidence="10" type="ORF">SAMN04488502_106125</name>
</gene>
<dbReference type="PANTHER" id="PTHR34390:SF1">
    <property type="entry name" value="SUCCINATE TRANSPORTER SUBUNIT YJJB-RELATED"/>
    <property type="match status" value="1"/>
</dbReference>
<comment type="subcellular location">
    <subcellularLocation>
        <location evidence="1">Cell membrane</location>
        <topology evidence="1">Multi-pass membrane protein</topology>
    </subcellularLocation>
</comment>
<dbReference type="OrthoDB" id="9810047at2"/>
<keyword evidence="5 8" id="KW-1133">Transmembrane helix</keyword>
<keyword evidence="3" id="KW-0997">Cell inner membrane</keyword>
<evidence type="ECO:0000256" key="7">
    <source>
        <dbReference type="ARBA" id="ARBA00034125"/>
    </source>
</evidence>
<dbReference type="GO" id="GO:0005886">
    <property type="term" value="C:plasma membrane"/>
    <property type="evidence" value="ECO:0007669"/>
    <property type="project" value="UniProtKB-SubCell"/>
</dbReference>
<evidence type="ECO:0000259" key="9">
    <source>
        <dbReference type="Pfam" id="PF12821"/>
    </source>
</evidence>
<protein>
    <submittedName>
        <fullName evidence="10">Uncharacterized membrane protein YjjB, DUF3815 family</fullName>
    </submittedName>
</protein>
<dbReference type="STRING" id="146817.SAMN04488502_106125"/>
<dbReference type="InterPro" id="IPR050539">
    <property type="entry name" value="ThrE_Dicarb/AminoAcid_Exp"/>
</dbReference>
<dbReference type="RefSeq" id="WP_092073682.1">
    <property type="nucleotide sequence ID" value="NZ_FNHB01000006.1"/>
</dbReference>
<evidence type="ECO:0000256" key="3">
    <source>
        <dbReference type="ARBA" id="ARBA00022519"/>
    </source>
</evidence>
<feature type="transmembrane region" description="Helical" evidence="8">
    <location>
        <begin position="76"/>
        <end position="100"/>
    </location>
</feature>
<evidence type="ECO:0000256" key="2">
    <source>
        <dbReference type="ARBA" id="ARBA00022475"/>
    </source>
</evidence>
<keyword evidence="4 8" id="KW-0812">Transmembrane</keyword>
<reference evidence="10 11" key="1">
    <citation type="submission" date="2016-10" db="EMBL/GenBank/DDBJ databases">
        <authorList>
            <person name="de Groot N.N."/>
        </authorList>
    </citation>
    <scope>NUCLEOTIDE SEQUENCE [LARGE SCALE GENOMIC DNA]</scope>
    <source>
        <strain evidence="10 11">DSM 1736</strain>
    </source>
</reference>
<evidence type="ECO:0000256" key="8">
    <source>
        <dbReference type="SAM" id="Phobius"/>
    </source>
</evidence>
<dbReference type="PANTHER" id="PTHR34390">
    <property type="entry name" value="UPF0442 PROTEIN YJJB-RELATED"/>
    <property type="match status" value="1"/>
</dbReference>
<dbReference type="GO" id="GO:0015744">
    <property type="term" value="P:succinate transport"/>
    <property type="evidence" value="ECO:0007669"/>
    <property type="project" value="TreeGrafter"/>
</dbReference>
<evidence type="ECO:0000256" key="5">
    <source>
        <dbReference type="ARBA" id="ARBA00022989"/>
    </source>
</evidence>
<feature type="transmembrane region" description="Helical" evidence="8">
    <location>
        <begin position="112"/>
        <end position="136"/>
    </location>
</feature>
<proteinExistence type="inferred from homology"/>
<feature type="transmembrane region" description="Helical" evidence="8">
    <location>
        <begin position="37"/>
        <end position="64"/>
    </location>
</feature>
<keyword evidence="11" id="KW-1185">Reference proteome</keyword>
<dbReference type="InterPro" id="IPR024528">
    <property type="entry name" value="ThrE_2"/>
</dbReference>
<evidence type="ECO:0000256" key="6">
    <source>
        <dbReference type="ARBA" id="ARBA00023136"/>
    </source>
</evidence>
<evidence type="ECO:0000313" key="11">
    <source>
        <dbReference type="Proteomes" id="UP000214880"/>
    </source>
</evidence>
<dbReference type="Pfam" id="PF12821">
    <property type="entry name" value="ThrE_2"/>
    <property type="match status" value="1"/>
</dbReference>
<name>A0A1G9UZZ4_9FIRM</name>
<accession>A0A1G9UZZ4</accession>
<dbReference type="AlphaFoldDB" id="A0A1G9UZZ4"/>